<proteinExistence type="inferred from homology"/>
<dbReference type="InterPro" id="IPR022691">
    <property type="entry name" value="Tscrpt_elong_fac_GreA/B_N"/>
</dbReference>
<reference evidence="10" key="1">
    <citation type="submission" date="2018-06" db="EMBL/GenBank/DDBJ databases">
        <authorList>
            <person name="Zhirakovskaya E."/>
        </authorList>
    </citation>
    <scope>NUCLEOTIDE SEQUENCE</scope>
</reference>
<dbReference type="HAMAP" id="MF_00105">
    <property type="entry name" value="GreA_GreB"/>
    <property type="match status" value="1"/>
</dbReference>
<dbReference type="GO" id="GO:0032784">
    <property type="term" value="P:regulation of DNA-templated transcription elongation"/>
    <property type="evidence" value="ECO:0007669"/>
    <property type="project" value="InterPro"/>
</dbReference>
<dbReference type="PANTHER" id="PTHR30437">
    <property type="entry name" value="TRANSCRIPTION ELONGATION FACTOR GREA"/>
    <property type="match status" value="1"/>
</dbReference>
<dbReference type="PROSITE" id="PS00829">
    <property type="entry name" value="GREAB_1"/>
    <property type="match status" value="1"/>
</dbReference>
<dbReference type="GO" id="GO:0006354">
    <property type="term" value="P:DNA-templated transcription elongation"/>
    <property type="evidence" value="ECO:0007669"/>
    <property type="project" value="TreeGrafter"/>
</dbReference>
<feature type="domain" description="Transcription elongation factor GreA/GreB C-terminal" evidence="8">
    <location>
        <begin position="82"/>
        <end position="155"/>
    </location>
</feature>
<dbReference type="GO" id="GO:0003677">
    <property type="term" value="F:DNA binding"/>
    <property type="evidence" value="ECO:0007669"/>
    <property type="project" value="UniProtKB-KW"/>
</dbReference>
<keyword evidence="10" id="KW-0648">Protein biosynthesis</keyword>
<dbReference type="Pfam" id="PF01272">
    <property type="entry name" value="GreA_GreB"/>
    <property type="match status" value="1"/>
</dbReference>
<dbReference type="FunFam" id="1.10.287.180:FF:000001">
    <property type="entry name" value="Transcription elongation factor GreA"/>
    <property type="match status" value="1"/>
</dbReference>
<dbReference type="InterPro" id="IPR001437">
    <property type="entry name" value="Tscrpt_elong_fac_GreA/B_C"/>
</dbReference>
<organism evidence="10">
    <name type="scientific">hydrothermal vent metagenome</name>
    <dbReference type="NCBI Taxonomy" id="652676"/>
    <lineage>
        <taxon>unclassified sequences</taxon>
        <taxon>metagenomes</taxon>
        <taxon>ecological metagenomes</taxon>
    </lineage>
</organism>
<evidence type="ECO:0000256" key="2">
    <source>
        <dbReference type="ARBA" id="ARBA00013729"/>
    </source>
</evidence>
<dbReference type="InterPro" id="IPR023459">
    <property type="entry name" value="Tscrpt_elong_fac_GreA/B_fam"/>
</dbReference>
<evidence type="ECO:0000256" key="6">
    <source>
        <dbReference type="ARBA" id="ARBA00024916"/>
    </source>
</evidence>
<dbReference type="GO" id="GO:0070063">
    <property type="term" value="F:RNA polymerase binding"/>
    <property type="evidence" value="ECO:0007669"/>
    <property type="project" value="InterPro"/>
</dbReference>
<evidence type="ECO:0000259" key="8">
    <source>
        <dbReference type="Pfam" id="PF01272"/>
    </source>
</evidence>
<dbReference type="InterPro" id="IPR036953">
    <property type="entry name" value="GreA/GreB_C_sf"/>
</dbReference>
<dbReference type="InterPro" id="IPR006359">
    <property type="entry name" value="Tscrpt_elong_fac_GreA"/>
</dbReference>
<sequence>MTDKPGTWLTPAALKKLQDELDHLTTTGRDEVIARIAEARDHGDLKENSEYDTAKNDQGLMEARIRQLKHTIDNAHVSEVKHSDVVAVGTIATVVDEDGDEMEFFIAPAENKVPGMMLASPDSPLGDALIGAKPGDEVSYEAPGGTFSYRVTDIRVYEG</sequence>
<dbReference type="PROSITE" id="PS00830">
    <property type="entry name" value="GREAB_2"/>
    <property type="match status" value="1"/>
</dbReference>
<gene>
    <name evidence="10" type="ORF">MNBD_ACTINO01-2214</name>
</gene>
<accession>A0A3B0RLX8</accession>
<dbReference type="PIRSF" id="PIRSF006092">
    <property type="entry name" value="GreA_GreB"/>
    <property type="match status" value="1"/>
</dbReference>
<dbReference type="EMBL" id="UOEI01000087">
    <property type="protein sequence ID" value="VAV92959.1"/>
    <property type="molecule type" value="Genomic_DNA"/>
</dbReference>
<dbReference type="SUPFAM" id="SSF54534">
    <property type="entry name" value="FKBP-like"/>
    <property type="match status" value="1"/>
</dbReference>
<dbReference type="Pfam" id="PF03449">
    <property type="entry name" value="GreA_GreB_N"/>
    <property type="match status" value="1"/>
</dbReference>
<dbReference type="InterPro" id="IPR018151">
    <property type="entry name" value="TF_GreA/GreB_CS"/>
</dbReference>
<evidence type="ECO:0000256" key="4">
    <source>
        <dbReference type="ARBA" id="ARBA00023125"/>
    </source>
</evidence>
<comment type="function">
    <text evidence="6">Necessary for efficient RNA polymerase transcription elongation past template-encoded arresting sites. The arresting sites in DNA have the property of trapping a certain fraction of elongating RNA polymerases that pass through, resulting in locked ternary complexes. Cleavage of the nascent transcript by cleavage factors such as GreA or GreB allows the resumption of elongation from the new 3'terminus. GreA releases sequences of 2 to 3 nucleotides.</text>
</comment>
<evidence type="ECO:0000256" key="3">
    <source>
        <dbReference type="ARBA" id="ARBA00023015"/>
    </source>
</evidence>
<dbReference type="PANTHER" id="PTHR30437:SF4">
    <property type="entry name" value="TRANSCRIPTION ELONGATION FACTOR GREA"/>
    <property type="match status" value="1"/>
</dbReference>
<comment type="similarity">
    <text evidence="1">Belongs to the GreA/GreB family.</text>
</comment>
<feature type="domain" description="Transcription elongation factor GreA/GreB N-terminal" evidence="9">
    <location>
        <begin position="8"/>
        <end position="77"/>
    </location>
</feature>
<evidence type="ECO:0000256" key="1">
    <source>
        <dbReference type="ARBA" id="ARBA00008213"/>
    </source>
</evidence>
<protein>
    <recommendedName>
        <fullName evidence="2">Transcription elongation factor GreA</fullName>
    </recommendedName>
    <alternativeName>
        <fullName evidence="7">Transcript cleavage factor GreA</fullName>
    </alternativeName>
</protein>
<dbReference type="AlphaFoldDB" id="A0A3B0RLX8"/>
<keyword evidence="5" id="KW-0804">Transcription</keyword>
<keyword evidence="4" id="KW-0238">DNA-binding</keyword>
<evidence type="ECO:0000259" key="9">
    <source>
        <dbReference type="Pfam" id="PF03449"/>
    </source>
</evidence>
<dbReference type="GO" id="GO:0003746">
    <property type="term" value="F:translation elongation factor activity"/>
    <property type="evidence" value="ECO:0007669"/>
    <property type="project" value="UniProtKB-KW"/>
</dbReference>
<name>A0A3B0RLX8_9ZZZZ</name>
<dbReference type="SUPFAM" id="SSF46557">
    <property type="entry name" value="GreA transcript cleavage protein, N-terminal domain"/>
    <property type="match status" value="1"/>
</dbReference>
<dbReference type="Gene3D" id="3.10.50.30">
    <property type="entry name" value="Transcription elongation factor, GreA/GreB, C-terminal domain"/>
    <property type="match status" value="1"/>
</dbReference>
<evidence type="ECO:0000313" key="10">
    <source>
        <dbReference type="EMBL" id="VAV92959.1"/>
    </source>
</evidence>
<evidence type="ECO:0000256" key="7">
    <source>
        <dbReference type="ARBA" id="ARBA00030776"/>
    </source>
</evidence>
<dbReference type="InterPro" id="IPR028624">
    <property type="entry name" value="Tscrpt_elong_fac_GreA/B"/>
</dbReference>
<evidence type="ECO:0000256" key="5">
    <source>
        <dbReference type="ARBA" id="ARBA00023163"/>
    </source>
</evidence>
<dbReference type="Gene3D" id="1.10.287.180">
    <property type="entry name" value="Transcription elongation factor, GreA/GreB, N-terminal domain"/>
    <property type="match status" value="1"/>
</dbReference>
<keyword evidence="3" id="KW-0805">Transcription regulation</keyword>
<dbReference type="NCBIfam" id="TIGR01462">
    <property type="entry name" value="greA"/>
    <property type="match status" value="1"/>
</dbReference>
<keyword evidence="10" id="KW-0251">Elongation factor</keyword>
<dbReference type="InterPro" id="IPR036805">
    <property type="entry name" value="Tscrpt_elong_fac_GreA/B_N_sf"/>
</dbReference>